<dbReference type="OrthoDB" id="6148658at2759"/>
<name>A0A9D4FKN2_DREPO</name>
<organism evidence="2 3">
    <name type="scientific">Dreissena polymorpha</name>
    <name type="common">Zebra mussel</name>
    <name type="synonym">Mytilus polymorpha</name>
    <dbReference type="NCBI Taxonomy" id="45954"/>
    <lineage>
        <taxon>Eukaryota</taxon>
        <taxon>Metazoa</taxon>
        <taxon>Spiralia</taxon>
        <taxon>Lophotrochozoa</taxon>
        <taxon>Mollusca</taxon>
        <taxon>Bivalvia</taxon>
        <taxon>Autobranchia</taxon>
        <taxon>Heteroconchia</taxon>
        <taxon>Euheterodonta</taxon>
        <taxon>Imparidentia</taxon>
        <taxon>Neoheterodontei</taxon>
        <taxon>Myida</taxon>
        <taxon>Dreissenoidea</taxon>
        <taxon>Dreissenidae</taxon>
        <taxon>Dreissena</taxon>
    </lineage>
</organism>
<dbReference type="SMART" id="SM01265">
    <property type="entry name" value="Mab-21"/>
    <property type="match status" value="1"/>
</dbReference>
<protein>
    <recommendedName>
        <fullName evidence="1">Mab-21-like HhH/H2TH-like domain-containing protein</fullName>
    </recommendedName>
</protein>
<comment type="caution">
    <text evidence="2">The sequence shown here is derived from an EMBL/GenBank/DDBJ whole genome shotgun (WGS) entry which is preliminary data.</text>
</comment>
<evidence type="ECO:0000313" key="2">
    <source>
        <dbReference type="EMBL" id="KAH3797582.1"/>
    </source>
</evidence>
<dbReference type="Pfam" id="PF20266">
    <property type="entry name" value="Mab-21_C"/>
    <property type="match status" value="1"/>
</dbReference>
<evidence type="ECO:0000259" key="1">
    <source>
        <dbReference type="Pfam" id="PF20266"/>
    </source>
</evidence>
<keyword evidence="3" id="KW-1185">Reference proteome</keyword>
<dbReference type="InterPro" id="IPR024810">
    <property type="entry name" value="MAB21L/cGLR"/>
</dbReference>
<gene>
    <name evidence="2" type="ORF">DPMN_151165</name>
</gene>
<dbReference type="EMBL" id="JAIWYP010000007">
    <property type="protein sequence ID" value="KAH3797582.1"/>
    <property type="molecule type" value="Genomic_DNA"/>
</dbReference>
<proteinExistence type="predicted"/>
<dbReference type="InterPro" id="IPR046906">
    <property type="entry name" value="Mab-21_HhH/H2TH-like"/>
</dbReference>
<feature type="domain" description="Mab-21-like HhH/H2TH-like" evidence="1">
    <location>
        <begin position="270"/>
        <end position="364"/>
    </location>
</feature>
<evidence type="ECO:0000313" key="3">
    <source>
        <dbReference type="Proteomes" id="UP000828390"/>
    </source>
</evidence>
<accession>A0A9D4FKN2</accession>
<dbReference type="AlphaFoldDB" id="A0A9D4FKN2"/>
<reference evidence="2" key="2">
    <citation type="submission" date="2020-11" db="EMBL/GenBank/DDBJ databases">
        <authorList>
            <person name="McCartney M.A."/>
            <person name="Auch B."/>
            <person name="Kono T."/>
            <person name="Mallez S."/>
            <person name="Becker A."/>
            <person name="Gohl D.M."/>
            <person name="Silverstein K.A.T."/>
            <person name="Koren S."/>
            <person name="Bechman K.B."/>
            <person name="Herman A."/>
            <person name="Abrahante J.E."/>
            <person name="Garbe J."/>
        </authorList>
    </citation>
    <scope>NUCLEOTIDE SEQUENCE</scope>
    <source>
        <strain evidence="2">Duluth1</strain>
        <tissue evidence="2">Whole animal</tissue>
    </source>
</reference>
<dbReference type="PANTHER" id="PTHR10656:SF69">
    <property type="entry name" value="MAB-21-LIKE HHH_H2TH-LIKE DOMAIN-CONTAINING PROTEIN"/>
    <property type="match status" value="1"/>
</dbReference>
<dbReference type="PANTHER" id="PTHR10656">
    <property type="entry name" value="CELL FATE DETERMINING PROTEIN MAB21-RELATED"/>
    <property type="match status" value="1"/>
</dbReference>
<dbReference type="Proteomes" id="UP000828390">
    <property type="component" value="Unassembled WGS sequence"/>
</dbReference>
<dbReference type="Gene3D" id="1.10.1410.40">
    <property type="match status" value="1"/>
</dbReference>
<sequence length="717" mass="82374">MSGPEDTELSKRLSAALENVGVTWNTVTARRESFLMREKSDEILNRLAGAKDMCFIFGSQSEGTTTPGLQSDTDIFHCCRHTHVIRSWDSWEHGKVTLLMLKDDTLPPQQYMLQITKPGKPELETILYDGSWIFYNGKFIRQKPNDDRWVRYNGKLFLSSDSLLRDIEKDTLQDNAAVFKAGPSVSFDKNLDVVKAMAVYDTLPEIQKWIGRSRPGHWPTPELLEMVRDLPCFLVPSGHPLSKTRSIEWRFSPNLIERHLMFSFNITQIKCFVVLKMIKKTILYDVVPDGITTFHCKTTMMYAIERTPKNLWTDDNLIYLIRVCLQTLKRWLRVRFCPHYIVKGSNLFDGKLTVNQCLRLCDCLNTLGGNVQKELLHMKLDNIGEMMSARDIDHGKRFNQQLNMAIQRKLDQNRLLPCNFNVHEAVRRLLAGACNVRPLITAQKVALDFLKHKDNLVSEVAKHWVRVLFLYMASIIASSCLEPNVQLPQIILEGYTPSLRSDAASSRLKLASMLLSAGYLPAAAYVLQDIERRCYPFVRNICCCGNVLDRDDSLEEFAKELSTGSDYRLREDNIAYCVRFTRREVNCVPPILLFEMHRAVSKDEIKMRSKQHMDSMDDASVDACVFLHYLQYLTYGGLSDSEQALRAFNALKEYLHNNEDFLYHAATAATLWAHIMEMQSQHFMKCAFKQYSASVASTPHNNAANWHVRRLLKGKIP</sequence>
<reference evidence="2" key="1">
    <citation type="journal article" date="2019" name="bioRxiv">
        <title>The Genome of the Zebra Mussel, Dreissena polymorpha: A Resource for Invasive Species Research.</title>
        <authorList>
            <person name="McCartney M.A."/>
            <person name="Auch B."/>
            <person name="Kono T."/>
            <person name="Mallez S."/>
            <person name="Zhang Y."/>
            <person name="Obille A."/>
            <person name="Becker A."/>
            <person name="Abrahante J.E."/>
            <person name="Garbe J."/>
            <person name="Badalamenti J.P."/>
            <person name="Herman A."/>
            <person name="Mangelson H."/>
            <person name="Liachko I."/>
            <person name="Sullivan S."/>
            <person name="Sone E.D."/>
            <person name="Koren S."/>
            <person name="Silverstein K.A.T."/>
            <person name="Beckman K.B."/>
            <person name="Gohl D.M."/>
        </authorList>
    </citation>
    <scope>NUCLEOTIDE SEQUENCE</scope>
    <source>
        <strain evidence="2">Duluth1</strain>
        <tissue evidence="2">Whole animal</tissue>
    </source>
</reference>